<dbReference type="OrthoDB" id="1932216at2759"/>
<dbReference type="Pfam" id="PF08213">
    <property type="entry name" value="COX24_C"/>
    <property type="match status" value="1"/>
</dbReference>
<keyword evidence="2" id="KW-0496">Mitochondrion</keyword>
<evidence type="ECO:0000256" key="1">
    <source>
        <dbReference type="ARBA" id="ARBA00004173"/>
    </source>
</evidence>
<keyword evidence="8" id="KW-1185">Reference proteome</keyword>
<name>A0A2G9GK34_9LAMI</name>
<feature type="domain" description="Ribosomal protein mS38 C-terminal" evidence="5">
    <location>
        <begin position="112"/>
        <end position="139"/>
    </location>
</feature>
<dbReference type="EMBL" id="NKXS01004673">
    <property type="protein sequence ID" value="PIN05656.1"/>
    <property type="molecule type" value="Genomic_DNA"/>
</dbReference>
<evidence type="ECO:0000259" key="5">
    <source>
        <dbReference type="SMART" id="SM01155"/>
    </source>
</evidence>
<dbReference type="Proteomes" id="UP000231279">
    <property type="component" value="Unassembled WGS sequence"/>
</dbReference>
<dbReference type="GO" id="GO:0005739">
    <property type="term" value="C:mitochondrion"/>
    <property type="evidence" value="ECO:0007669"/>
    <property type="project" value="UniProtKB-SubCell"/>
</dbReference>
<sequence>MAARMHKLLQQGILPYPKLQNSLNILPSLLNYQPNLNTLSEYHNVHNFRTEKDSNTISTCLLQEKADIDNGFRVFPCFSFEFFLDPKLSSGLHQIEAVKAKKSDLDESQTMWADSVKKKRKKKMNKHKLRKLRKRIRGYA</sequence>
<evidence type="ECO:0000313" key="8">
    <source>
        <dbReference type="Proteomes" id="UP000231279"/>
    </source>
</evidence>
<evidence type="ECO:0000313" key="6">
    <source>
        <dbReference type="EMBL" id="PIN05656.1"/>
    </source>
</evidence>
<reference evidence="8" key="2">
    <citation type="journal article" date="2018" name="Gigascience">
        <title>Genome assembly of the Pink Ipe (Handroanthus impetiginosus, Bignoniaceae), a highly valued, ecologically keystone Neotropical timber forest tree.</title>
        <authorList>
            <person name="Silva-Junior O.B."/>
            <person name="Grattapaglia D."/>
            <person name="Novaes E."/>
            <person name="Collevatti R.G."/>
        </authorList>
    </citation>
    <scope>NUCLEOTIDE SEQUENCE [LARGE SCALE GENOMIC DNA]</scope>
    <source>
        <strain evidence="8">cv. UFG-1</strain>
    </source>
</reference>
<dbReference type="InterPro" id="IPR013177">
    <property type="entry name" value="Ribosomal_mS38_C"/>
</dbReference>
<dbReference type="PANTHER" id="PTHR32035:SF3">
    <property type="entry name" value="SMALL RIBOSOMAL SUBUNIT PROTEIN MS38"/>
    <property type="match status" value="1"/>
</dbReference>
<evidence type="ECO:0000313" key="7">
    <source>
        <dbReference type="EMBL" id="PIN05657.1"/>
    </source>
</evidence>
<reference evidence="7" key="1">
    <citation type="submission" date="2017-07" db="EMBL/GenBank/DDBJ databases">
        <authorList>
            <person name="Sun Z.S."/>
            <person name="Albrecht U."/>
            <person name="Echele G."/>
            <person name="Lee C.C."/>
        </authorList>
    </citation>
    <scope>NUCLEOTIDE SEQUENCE</scope>
    <source>
        <strain evidence="7">UFG-1</strain>
        <tissue evidence="7">Leaf</tissue>
    </source>
</reference>
<protein>
    <recommendedName>
        <fullName evidence="4">Small ribosomal subunit protein mS38</fullName>
    </recommendedName>
</protein>
<evidence type="ECO:0000256" key="3">
    <source>
        <dbReference type="ARBA" id="ARBA00035647"/>
    </source>
</evidence>
<dbReference type="AlphaFoldDB" id="A0A2G9GK34"/>
<comment type="caution">
    <text evidence="7">The sequence shown here is derived from an EMBL/GenBank/DDBJ whole genome shotgun (WGS) entry which is preliminary data.</text>
</comment>
<reference evidence="7" key="3">
    <citation type="journal article" date="2018" name="Gigascience">
        <title>Genome assembly of the pink ipe (Handroanthus impetiginosus, Bignoniaceae), a highly-valued ecologically keystone neotropical timber forest tree.</title>
        <authorList>
            <person name="Silva-Junior O.B."/>
            <person name="Novaes E."/>
            <person name="Grattapaglia D."/>
            <person name="Collevatti R.G."/>
        </authorList>
    </citation>
    <scope>NUCLEOTIDE SEQUENCE [LARGE SCALE GENOMIC DNA]</scope>
    <source>
        <strain evidence="7">UFG-1</strain>
        <tissue evidence="7">Leaf</tissue>
    </source>
</reference>
<accession>A0A2G9GK34</accession>
<dbReference type="SMART" id="SM01155">
    <property type="entry name" value="DUF1713"/>
    <property type="match status" value="1"/>
</dbReference>
<dbReference type="EMBL" id="NKXS01004673">
    <property type="protein sequence ID" value="PIN05657.1"/>
    <property type="molecule type" value="Genomic_DNA"/>
</dbReference>
<comment type="subcellular location">
    <subcellularLocation>
        <location evidence="1">Mitochondrion</location>
    </subcellularLocation>
</comment>
<dbReference type="PANTHER" id="PTHR32035">
    <property type="entry name" value="AURORA KINASE A-INTERACTING PROTEIN"/>
    <property type="match status" value="1"/>
</dbReference>
<evidence type="ECO:0000256" key="4">
    <source>
        <dbReference type="ARBA" id="ARBA00035682"/>
    </source>
</evidence>
<gene>
    <name evidence="6" type="ORF">CDL12_21807</name>
    <name evidence="7" type="ORF">CDL12_21808</name>
</gene>
<proteinExistence type="inferred from homology"/>
<organism evidence="7 8">
    <name type="scientific">Handroanthus impetiginosus</name>
    <dbReference type="NCBI Taxonomy" id="429701"/>
    <lineage>
        <taxon>Eukaryota</taxon>
        <taxon>Viridiplantae</taxon>
        <taxon>Streptophyta</taxon>
        <taxon>Embryophyta</taxon>
        <taxon>Tracheophyta</taxon>
        <taxon>Spermatophyta</taxon>
        <taxon>Magnoliopsida</taxon>
        <taxon>eudicotyledons</taxon>
        <taxon>Gunneridae</taxon>
        <taxon>Pentapetalae</taxon>
        <taxon>asterids</taxon>
        <taxon>lamiids</taxon>
        <taxon>Lamiales</taxon>
        <taxon>Bignoniaceae</taxon>
        <taxon>Crescentiina</taxon>
        <taxon>Tabebuia alliance</taxon>
        <taxon>Handroanthus</taxon>
    </lineage>
</organism>
<comment type="similarity">
    <text evidence="3">Belongs to the mitochondrion-specific ribosomal protein mS38 family.</text>
</comment>
<evidence type="ECO:0000256" key="2">
    <source>
        <dbReference type="ARBA" id="ARBA00023128"/>
    </source>
</evidence>